<evidence type="ECO:0000256" key="2">
    <source>
        <dbReference type="ARBA" id="ARBA00001946"/>
    </source>
</evidence>
<dbReference type="PANTHER" id="PTHR30457:SF12">
    <property type="entry name" value="5'_3'-NUCLEOTIDASE SURE"/>
    <property type="match status" value="1"/>
</dbReference>
<dbReference type="FunFam" id="3.40.1210.10:FF:000001">
    <property type="entry name" value="5'/3'-nucleotidase SurE"/>
    <property type="match status" value="1"/>
</dbReference>
<comment type="function">
    <text evidence="9">Nucleotidase that shows phosphatase activity on nucleoside 5'-monophosphates.</text>
</comment>
<feature type="binding site" evidence="9">
    <location>
        <position position="91"/>
    </location>
    <ligand>
        <name>a divalent metal cation</name>
        <dbReference type="ChEBI" id="CHEBI:60240"/>
    </ligand>
</feature>
<dbReference type="GO" id="GO:0005737">
    <property type="term" value="C:cytoplasm"/>
    <property type="evidence" value="ECO:0007669"/>
    <property type="project" value="UniProtKB-SubCell"/>
</dbReference>
<proteinExistence type="inferred from homology"/>
<dbReference type="InterPro" id="IPR002828">
    <property type="entry name" value="SurE-like_Pase/nucleotidase"/>
</dbReference>
<evidence type="ECO:0000256" key="5">
    <source>
        <dbReference type="ARBA" id="ARBA00022490"/>
    </source>
</evidence>
<protein>
    <recommendedName>
        <fullName evidence="9">5'-nucleotidase SurE</fullName>
        <ecNumber evidence="9">3.1.3.5</ecNumber>
    </recommendedName>
    <alternativeName>
        <fullName evidence="9">Nucleoside 5'-monophosphate phosphohydrolase</fullName>
    </alternativeName>
</protein>
<sequence>MKILLSNDDGYLAPGLIHLARGISDLAEVTVIAPDRNQSCISNALTLDRPLRVMRADNGFIHVDGTPSDCMHLAITGLLREKCDVVLSGINMGRNLGDDVLYSGTVAAAMEARFLGVPSIALSLTSEEPVHFETAVQAARLLLDRIDDDVHGDTLPDDTILNVNIPDVPWQDIRGFEVTRLGSRNSPENMVTTNDPNGRVIHWIGPAGSEREAGPGTDFFAIRNNKVSITPIRIDLTRHSALEPVANWIGEIRPEDYRI</sequence>
<comment type="subcellular location">
    <subcellularLocation>
        <location evidence="3 9">Cytoplasm</location>
    </subcellularLocation>
</comment>
<dbReference type="Gene3D" id="3.40.1210.10">
    <property type="entry name" value="Survival protein SurE-like phosphatase/nucleotidase"/>
    <property type="match status" value="1"/>
</dbReference>
<evidence type="ECO:0000256" key="7">
    <source>
        <dbReference type="ARBA" id="ARBA00022741"/>
    </source>
</evidence>
<evidence type="ECO:0000256" key="3">
    <source>
        <dbReference type="ARBA" id="ARBA00004496"/>
    </source>
</evidence>
<comment type="catalytic activity">
    <reaction evidence="1 9">
        <text>a ribonucleoside 5'-phosphate + H2O = a ribonucleoside + phosphate</text>
        <dbReference type="Rhea" id="RHEA:12484"/>
        <dbReference type="ChEBI" id="CHEBI:15377"/>
        <dbReference type="ChEBI" id="CHEBI:18254"/>
        <dbReference type="ChEBI" id="CHEBI:43474"/>
        <dbReference type="ChEBI" id="CHEBI:58043"/>
        <dbReference type="EC" id="3.1.3.5"/>
    </reaction>
</comment>
<dbReference type="Pfam" id="PF01975">
    <property type="entry name" value="SurE"/>
    <property type="match status" value="1"/>
</dbReference>
<comment type="cofactor">
    <cofactor evidence="9">
        <name>a divalent metal cation</name>
        <dbReference type="ChEBI" id="CHEBI:60240"/>
    </cofactor>
    <text evidence="9">Binds 1 divalent metal cation per subunit.</text>
</comment>
<keyword evidence="6 9" id="KW-0479">Metal-binding</keyword>
<dbReference type="SUPFAM" id="SSF64167">
    <property type="entry name" value="SurE-like"/>
    <property type="match status" value="1"/>
</dbReference>
<dbReference type="NCBIfam" id="NF001490">
    <property type="entry name" value="PRK00346.1-4"/>
    <property type="match status" value="1"/>
</dbReference>
<dbReference type="GO" id="GO:0046872">
    <property type="term" value="F:metal ion binding"/>
    <property type="evidence" value="ECO:0007669"/>
    <property type="project" value="UniProtKB-UniRule"/>
</dbReference>
<dbReference type="EMBL" id="CAADFA010000259">
    <property type="protein sequence ID" value="VFJ59888.1"/>
    <property type="molecule type" value="Genomic_DNA"/>
</dbReference>
<dbReference type="EC" id="3.1.3.5" evidence="9"/>
<name>A0A450W5S7_9GAMM</name>
<evidence type="ECO:0000256" key="4">
    <source>
        <dbReference type="ARBA" id="ARBA00011062"/>
    </source>
</evidence>
<feature type="domain" description="Survival protein SurE-like phosphatase/nucleotidase" evidence="10">
    <location>
        <begin position="3"/>
        <end position="185"/>
    </location>
</feature>
<dbReference type="EMBL" id="CAADEZ010000231">
    <property type="protein sequence ID" value="VFJ59143.1"/>
    <property type="molecule type" value="Genomic_DNA"/>
</dbReference>
<dbReference type="NCBIfam" id="TIGR00087">
    <property type="entry name" value="surE"/>
    <property type="match status" value="1"/>
</dbReference>
<dbReference type="GO" id="GO:0000166">
    <property type="term" value="F:nucleotide binding"/>
    <property type="evidence" value="ECO:0007669"/>
    <property type="project" value="UniProtKB-KW"/>
</dbReference>
<evidence type="ECO:0000313" key="12">
    <source>
        <dbReference type="EMBL" id="VFJ59888.1"/>
    </source>
</evidence>
<dbReference type="PANTHER" id="PTHR30457">
    <property type="entry name" value="5'-NUCLEOTIDASE SURE"/>
    <property type="match status" value="1"/>
</dbReference>
<keyword evidence="7 9" id="KW-0547">Nucleotide-binding</keyword>
<dbReference type="GO" id="GO:0008254">
    <property type="term" value="F:3'-nucleotidase activity"/>
    <property type="evidence" value="ECO:0007669"/>
    <property type="project" value="TreeGrafter"/>
</dbReference>
<evidence type="ECO:0000256" key="1">
    <source>
        <dbReference type="ARBA" id="ARBA00000815"/>
    </source>
</evidence>
<evidence type="ECO:0000256" key="9">
    <source>
        <dbReference type="HAMAP-Rule" id="MF_00060"/>
    </source>
</evidence>
<dbReference type="GO" id="GO:0008253">
    <property type="term" value="F:5'-nucleotidase activity"/>
    <property type="evidence" value="ECO:0007669"/>
    <property type="project" value="UniProtKB-UniRule"/>
</dbReference>
<gene>
    <name evidence="9" type="primary">surE</name>
    <name evidence="11" type="ORF">BECKFM1743A_GA0114220_102317</name>
    <name evidence="13" type="ORF">BECKFM1743B_GA0114221_102382</name>
    <name evidence="12" type="ORF">BECKFM1743C_GA0114222_102592</name>
</gene>
<dbReference type="HAMAP" id="MF_00060">
    <property type="entry name" value="SurE"/>
    <property type="match status" value="1"/>
</dbReference>
<keyword evidence="5 9" id="KW-0963">Cytoplasm</keyword>
<accession>A0A450W5S7</accession>
<dbReference type="InterPro" id="IPR030048">
    <property type="entry name" value="SurE"/>
</dbReference>
<organism evidence="13">
    <name type="scientific">Candidatus Kentrum sp. FM</name>
    <dbReference type="NCBI Taxonomy" id="2126340"/>
    <lineage>
        <taxon>Bacteria</taxon>
        <taxon>Pseudomonadati</taxon>
        <taxon>Pseudomonadota</taxon>
        <taxon>Gammaproteobacteria</taxon>
        <taxon>Candidatus Kentrum</taxon>
    </lineage>
</organism>
<dbReference type="EMBL" id="CAADFL010000238">
    <property type="protein sequence ID" value="VFK12359.1"/>
    <property type="molecule type" value="Genomic_DNA"/>
</dbReference>
<evidence type="ECO:0000313" key="11">
    <source>
        <dbReference type="EMBL" id="VFJ59143.1"/>
    </source>
</evidence>
<dbReference type="AlphaFoldDB" id="A0A450W5S7"/>
<dbReference type="NCBIfam" id="NF001489">
    <property type="entry name" value="PRK00346.1-3"/>
    <property type="match status" value="1"/>
</dbReference>
<dbReference type="GO" id="GO:0004309">
    <property type="term" value="F:exopolyphosphatase activity"/>
    <property type="evidence" value="ECO:0007669"/>
    <property type="project" value="TreeGrafter"/>
</dbReference>
<feature type="binding site" evidence="9">
    <location>
        <position position="9"/>
    </location>
    <ligand>
        <name>a divalent metal cation</name>
        <dbReference type="ChEBI" id="CHEBI:60240"/>
    </ligand>
</feature>
<feature type="binding site" evidence="9">
    <location>
        <position position="8"/>
    </location>
    <ligand>
        <name>a divalent metal cation</name>
        <dbReference type="ChEBI" id="CHEBI:60240"/>
    </ligand>
</feature>
<evidence type="ECO:0000256" key="6">
    <source>
        <dbReference type="ARBA" id="ARBA00022723"/>
    </source>
</evidence>
<evidence type="ECO:0000313" key="13">
    <source>
        <dbReference type="EMBL" id="VFK12359.1"/>
    </source>
</evidence>
<comment type="similarity">
    <text evidence="4 9">Belongs to the SurE nucleotidase family.</text>
</comment>
<keyword evidence="8 9" id="KW-0378">Hydrolase</keyword>
<dbReference type="InterPro" id="IPR036523">
    <property type="entry name" value="SurE-like_sf"/>
</dbReference>
<comment type="cofactor">
    <cofactor evidence="2">
        <name>Mg(2+)</name>
        <dbReference type="ChEBI" id="CHEBI:18420"/>
    </cofactor>
</comment>
<evidence type="ECO:0000256" key="8">
    <source>
        <dbReference type="ARBA" id="ARBA00022801"/>
    </source>
</evidence>
<evidence type="ECO:0000259" key="10">
    <source>
        <dbReference type="Pfam" id="PF01975"/>
    </source>
</evidence>
<feature type="binding site" evidence="9">
    <location>
        <position position="39"/>
    </location>
    <ligand>
        <name>a divalent metal cation</name>
        <dbReference type="ChEBI" id="CHEBI:60240"/>
    </ligand>
</feature>
<reference evidence="13" key="1">
    <citation type="submission" date="2019-02" db="EMBL/GenBank/DDBJ databases">
        <authorList>
            <person name="Gruber-Vodicka R. H."/>
            <person name="Seah K. B. B."/>
        </authorList>
    </citation>
    <scope>NUCLEOTIDE SEQUENCE</scope>
    <source>
        <strain evidence="11">BECK_BZ163</strain>
        <strain evidence="13">BECK_BZ164</strain>
        <strain evidence="12">BECK_BZ165</strain>
    </source>
</reference>